<reference evidence="3" key="1">
    <citation type="submission" date="2021-01" db="EMBL/GenBank/DDBJ databases">
        <title>Whole genome shotgun sequence of Cellulomonas pakistanensis NBRC 110800.</title>
        <authorList>
            <person name="Komaki H."/>
            <person name="Tamura T."/>
        </authorList>
    </citation>
    <scope>NUCLEOTIDE SEQUENCE</scope>
    <source>
        <strain evidence="3">NBRC 110800</strain>
    </source>
</reference>
<gene>
    <name evidence="3" type="ORF">Cpa01nite_34960</name>
</gene>
<dbReference type="NCBIfam" id="NF009154">
    <property type="entry name" value="PRK12497.3-3"/>
    <property type="match status" value="1"/>
</dbReference>
<dbReference type="CDD" id="cd20736">
    <property type="entry name" value="PoNe_Nuclease"/>
    <property type="match status" value="1"/>
</dbReference>
<dbReference type="HAMAP" id="MF_00048">
    <property type="entry name" value="UPF0102"/>
    <property type="match status" value="1"/>
</dbReference>
<dbReference type="EMBL" id="BONO01000037">
    <property type="protein sequence ID" value="GIG38115.1"/>
    <property type="molecule type" value="Genomic_DNA"/>
</dbReference>
<protein>
    <recommendedName>
        <fullName evidence="2">UPF0102 protein Cpa01nite_34960</fullName>
    </recommendedName>
</protein>
<name>A0A919PBS4_9CELL</name>
<keyword evidence="4" id="KW-1185">Reference proteome</keyword>
<dbReference type="Pfam" id="PF02021">
    <property type="entry name" value="UPF0102"/>
    <property type="match status" value="1"/>
</dbReference>
<accession>A0A919PBS4</accession>
<dbReference type="RefSeq" id="WP_203670188.1">
    <property type="nucleotide sequence ID" value="NZ_BONO01000037.1"/>
</dbReference>
<dbReference type="Gene3D" id="3.40.1350.10">
    <property type="match status" value="1"/>
</dbReference>
<dbReference type="AlphaFoldDB" id="A0A919PBS4"/>
<evidence type="ECO:0000313" key="3">
    <source>
        <dbReference type="EMBL" id="GIG38115.1"/>
    </source>
</evidence>
<dbReference type="Proteomes" id="UP000642125">
    <property type="component" value="Unassembled WGS sequence"/>
</dbReference>
<dbReference type="PANTHER" id="PTHR34039">
    <property type="entry name" value="UPF0102 PROTEIN YRAN"/>
    <property type="match status" value="1"/>
</dbReference>
<proteinExistence type="inferred from homology"/>
<evidence type="ECO:0000256" key="2">
    <source>
        <dbReference type="HAMAP-Rule" id="MF_00048"/>
    </source>
</evidence>
<dbReference type="SUPFAM" id="SSF52980">
    <property type="entry name" value="Restriction endonuclease-like"/>
    <property type="match status" value="1"/>
</dbReference>
<comment type="caution">
    <text evidence="3">The sequence shown here is derived from an EMBL/GenBank/DDBJ whole genome shotgun (WGS) entry which is preliminary data.</text>
</comment>
<evidence type="ECO:0000256" key="1">
    <source>
        <dbReference type="ARBA" id="ARBA00006738"/>
    </source>
</evidence>
<dbReference type="InterPro" id="IPR003509">
    <property type="entry name" value="UPF0102_YraN-like"/>
</dbReference>
<sequence>MRTRNETGRLGEDLAVRCLEQDGYEVLDRNWYGPGGELDVVAYDPAEDAVVGIEVKTRRTATYGTPHEAVTPKKVQRLRVLLAAWLAEHDVHADGVRLDLVAVSLRGDEPARVDHVAGIG</sequence>
<dbReference type="PANTHER" id="PTHR34039:SF1">
    <property type="entry name" value="UPF0102 PROTEIN YRAN"/>
    <property type="match status" value="1"/>
</dbReference>
<organism evidence="3 4">
    <name type="scientific">Cellulomonas pakistanensis</name>
    <dbReference type="NCBI Taxonomy" id="992287"/>
    <lineage>
        <taxon>Bacteria</taxon>
        <taxon>Bacillati</taxon>
        <taxon>Actinomycetota</taxon>
        <taxon>Actinomycetes</taxon>
        <taxon>Micrococcales</taxon>
        <taxon>Cellulomonadaceae</taxon>
        <taxon>Cellulomonas</taxon>
    </lineage>
</organism>
<evidence type="ECO:0000313" key="4">
    <source>
        <dbReference type="Proteomes" id="UP000642125"/>
    </source>
</evidence>
<dbReference type="InterPro" id="IPR011856">
    <property type="entry name" value="tRNA_endonuc-like_dom_sf"/>
</dbReference>
<dbReference type="InterPro" id="IPR011335">
    <property type="entry name" value="Restrct_endonuc-II-like"/>
</dbReference>
<comment type="similarity">
    <text evidence="1 2">Belongs to the UPF0102 family.</text>
</comment>
<dbReference type="GO" id="GO:0003676">
    <property type="term" value="F:nucleic acid binding"/>
    <property type="evidence" value="ECO:0007669"/>
    <property type="project" value="InterPro"/>
</dbReference>